<evidence type="ECO:0000313" key="2">
    <source>
        <dbReference type="Proteomes" id="UP000066042"/>
    </source>
</evidence>
<proteinExistence type="predicted"/>
<evidence type="ECO:0000313" key="1">
    <source>
        <dbReference type="EMBL" id="ALM74291.1"/>
    </source>
</evidence>
<gene>
    <name evidence="1" type="ORF">TBCH5v1_0315</name>
</gene>
<organism evidence="1 2">
    <name type="scientific">Thermococcus barophilus</name>
    <dbReference type="NCBI Taxonomy" id="55802"/>
    <lineage>
        <taxon>Archaea</taxon>
        <taxon>Methanobacteriati</taxon>
        <taxon>Methanobacteriota</taxon>
        <taxon>Thermococci</taxon>
        <taxon>Thermococcales</taxon>
        <taxon>Thermococcaceae</taxon>
        <taxon>Thermococcus</taxon>
    </lineage>
</organism>
<dbReference type="PATRIC" id="fig|55802.8.peg.309"/>
<protein>
    <submittedName>
        <fullName evidence="1">Uncharacterized protein</fullName>
    </submittedName>
</protein>
<sequence>MNKNRKILRDFQQQKYKEVMPMIEDALMFYIMTSVKEENKKKKRKFLAFSR</sequence>
<dbReference type="AlphaFoldDB" id="A0A0S1X920"/>
<dbReference type="Proteomes" id="UP000066042">
    <property type="component" value="Chromosome"/>
</dbReference>
<reference evidence="1 2" key="1">
    <citation type="journal article" date="2016" name="Genome Announc.">
        <title>Complete genome sequence of the hyperthermophilic and piezophilic archaeon Thermococcus barophilus Ch5, capable of growth at the expense of hydrogenogenesis from carbon monoxide and formate.</title>
        <authorList>
            <person name="Oger P."/>
            <person name="Sokolova T.G."/>
            <person name="Kozhevnikova D.A."/>
            <person name="Taranov E.A."/>
            <person name="Vannier P."/>
            <person name="Lee H.S."/>
            <person name="Kwon K.K."/>
            <person name="Kang S.G."/>
            <person name="Lee J.H."/>
            <person name="Bonch-Osmolovskaya E.A."/>
            <person name="Lebedinsky A.V."/>
        </authorList>
    </citation>
    <scope>NUCLEOTIDE SEQUENCE [LARGE SCALE GENOMIC DNA]</scope>
    <source>
        <strain evidence="2">Ch5</strain>
    </source>
</reference>
<name>A0A0S1X920_THEBA</name>
<accession>A0A0S1X920</accession>
<dbReference type="EMBL" id="CP013050">
    <property type="protein sequence ID" value="ALM74291.1"/>
    <property type="molecule type" value="Genomic_DNA"/>
</dbReference>
<dbReference type="STRING" id="55802.TBCH5v1_0315"/>